<evidence type="ECO:0000313" key="2">
    <source>
        <dbReference type="Proteomes" id="UP000233551"/>
    </source>
</evidence>
<keyword evidence="2" id="KW-1185">Reference proteome</keyword>
<name>A0A2I0JCM1_PUNGR</name>
<dbReference type="AlphaFoldDB" id="A0A2I0JCM1"/>
<dbReference type="Proteomes" id="UP000233551">
    <property type="component" value="Unassembled WGS sequence"/>
</dbReference>
<protein>
    <submittedName>
        <fullName evidence="1">Uncharacterized protein</fullName>
    </submittedName>
</protein>
<accession>A0A2I0JCM1</accession>
<organism evidence="1 2">
    <name type="scientific">Punica granatum</name>
    <name type="common">Pomegranate</name>
    <dbReference type="NCBI Taxonomy" id="22663"/>
    <lineage>
        <taxon>Eukaryota</taxon>
        <taxon>Viridiplantae</taxon>
        <taxon>Streptophyta</taxon>
        <taxon>Embryophyta</taxon>
        <taxon>Tracheophyta</taxon>
        <taxon>Spermatophyta</taxon>
        <taxon>Magnoliopsida</taxon>
        <taxon>eudicotyledons</taxon>
        <taxon>Gunneridae</taxon>
        <taxon>Pentapetalae</taxon>
        <taxon>rosids</taxon>
        <taxon>malvids</taxon>
        <taxon>Myrtales</taxon>
        <taxon>Lythraceae</taxon>
        <taxon>Punica</taxon>
    </lineage>
</organism>
<reference evidence="1 2" key="1">
    <citation type="submission" date="2017-11" db="EMBL/GenBank/DDBJ databases">
        <title>De-novo sequencing of pomegranate (Punica granatum L.) genome.</title>
        <authorList>
            <person name="Akparov Z."/>
            <person name="Amiraslanov A."/>
            <person name="Hajiyeva S."/>
            <person name="Abbasov M."/>
            <person name="Kaur K."/>
            <person name="Hamwieh A."/>
            <person name="Solovyev V."/>
            <person name="Salamov A."/>
            <person name="Braich B."/>
            <person name="Kosarev P."/>
            <person name="Mahmoud A."/>
            <person name="Hajiyev E."/>
            <person name="Babayeva S."/>
            <person name="Izzatullayeva V."/>
            <person name="Mammadov A."/>
            <person name="Mammadov A."/>
            <person name="Sharifova S."/>
            <person name="Ojaghi J."/>
            <person name="Eynullazada K."/>
            <person name="Bayramov B."/>
            <person name="Abdulazimova A."/>
            <person name="Shahmuradov I."/>
        </authorList>
    </citation>
    <scope>NUCLEOTIDE SEQUENCE [LARGE SCALE GENOMIC DNA]</scope>
    <source>
        <strain evidence="2">cv. AG2017</strain>
        <tissue evidence="1">Leaf</tissue>
    </source>
</reference>
<proteinExistence type="predicted"/>
<gene>
    <name evidence="1" type="ORF">CRG98_025593</name>
</gene>
<evidence type="ECO:0000313" key="1">
    <source>
        <dbReference type="EMBL" id="PKI53982.1"/>
    </source>
</evidence>
<dbReference type="EMBL" id="PGOL01001817">
    <property type="protein sequence ID" value="PKI53982.1"/>
    <property type="molecule type" value="Genomic_DNA"/>
</dbReference>
<comment type="caution">
    <text evidence="1">The sequence shown here is derived from an EMBL/GenBank/DDBJ whole genome shotgun (WGS) entry which is preliminary data.</text>
</comment>
<sequence length="55" mass="6403">MPALPWSRVFPREMAINISSEDHFRGKLVELVDFGQRWVVRDDGALSLDKDFELI</sequence>